<protein>
    <submittedName>
        <fullName evidence="2">GNAT family N-acetyltransferase</fullName>
    </submittedName>
</protein>
<dbReference type="InterPro" id="IPR052523">
    <property type="entry name" value="Trichothecene_AcTrans"/>
</dbReference>
<proteinExistence type="predicted"/>
<dbReference type="InterPro" id="IPR016181">
    <property type="entry name" value="Acyl_CoA_acyltransferase"/>
</dbReference>
<dbReference type="Pfam" id="PF00583">
    <property type="entry name" value="Acetyltransf_1"/>
    <property type="match status" value="1"/>
</dbReference>
<evidence type="ECO:0000313" key="3">
    <source>
        <dbReference type="Proteomes" id="UP000321272"/>
    </source>
</evidence>
<gene>
    <name evidence="2" type="ORF">FGL86_11350</name>
</gene>
<feature type="domain" description="N-acetyltransferase" evidence="1">
    <location>
        <begin position="1"/>
        <end position="198"/>
    </location>
</feature>
<sequence length="199" mass="22662">MRIDELSLKDVPAGAGLLARGMRDNPLHARVFGGDPGRRERALLRMFQPFLYQQASRQQLFGAWRDRELMGICGLSPPGGCRVPLDEKLMLLPAILRGAGVVGAWRVFRWTRAWEKLDPDEPHWHLGPVVVSPDYQGQGMGSALIEEFCRRVDRHNGVAYLETDKPINARLYQRFGFEVIAERQVLGVPNWFMLRRATI</sequence>
<dbReference type="PANTHER" id="PTHR42791">
    <property type="entry name" value="GNAT FAMILY ACETYLTRANSFERASE"/>
    <property type="match status" value="1"/>
</dbReference>
<dbReference type="SUPFAM" id="SSF55729">
    <property type="entry name" value="Acyl-CoA N-acyltransferases (Nat)"/>
    <property type="match status" value="1"/>
</dbReference>
<dbReference type="GO" id="GO:0016747">
    <property type="term" value="F:acyltransferase activity, transferring groups other than amino-acyl groups"/>
    <property type="evidence" value="ECO:0007669"/>
    <property type="project" value="InterPro"/>
</dbReference>
<dbReference type="OrthoDB" id="9797178at2"/>
<keyword evidence="3" id="KW-1185">Reference proteome</keyword>
<dbReference type="EMBL" id="CP042382">
    <property type="protein sequence ID" value="QEA39609.1"/>
    <property type="molecule type" value="Genomic_DNA"/>
</dbReference>
<organism evidence="2 3">
    <name type="scientific">Pistricoccus aurantiacus</name>
    <dbReference type="NCBI Taxonomy" id="1883414"/>
    <lineage>
        <taxon>Bacteria</taxon>
        <taxon>Pseudomonadati</taxon>
        <taxon>Pseudomonadota</taxon>
        <taxon>Gammaproteobacteria</taxon>
        <taxon>Oceanospirillales</taxon>
        <taxon>Halomonadaceae</taxon>
        <taxon>Pistricoccus</taxon>
    </lineage>
</organism>
<dbReference type="RefSeq" id="WP_147184658.1">
    <property type="nucleotide sequence ID" value="NZ_CP042382.1"/>
</dbReference>
<dbReference type="AlphaFoldDB" id="A0A5B8SR16"/>
<reference evidence="2 3" key="1">
    <citation type="submission" date="2019-06" db="EMBL/GenBank/DDBJ databases">
        <title>Genome analyses of bacteria isolated from kimchi.</title>
        <authorList>
            <person name="Lee S."/>
            <person name="Ahn S."/>
            <person name="Roh S."/>
        </authorList>
    </citation>
    <scope>NUCLEOTIDE SEQUENCE [LARGE SCALE GENOMIC DNA]</scope>
    <source>
        <strain evidence="2 3">CBA4606</strain>
    </source>
</reference>
<keyword evidence="2" id="KW-0808">Transferase</keyword>
<name>A0A5B8SR16_9GAMM</name>
<dbReference type="Gene3D" id="3.40.630.30">
    <property type="match status" value="1"/>
</dbReference>
<dbReference type="PANTHER" id="PTHR42791:SF1">
    <property type="entry name" value="N-ACETYLTRANSFERASE DOMAIN-CONTAINING PROTEIN"/>
    <property type="match status" value="1"/>
</dbReference>
<evidence type="ECO:0000259" key="1">
    <source>
        <dbReference type="PROSITE" id="PS51186"/>
    </source>
</evidence>
<dbReference type="CDD" id="cd04301">
    <property type="entry name" value="NAT_SF"/>
    <property type="match status" value="1"/>
</dbReference>
<dbReference type="KEGG" id="paur:FGL86_11350"/>
<dbReference type="Proteomes" id="UP000321272">
    <property type="component" value="Chromosome"/>
</dbReference>
<dbReference type="PROSITE" id="PS51186">
    <property type="entry name" value="GNAT"/>
    <property type="match status" value="1"/>
</dbReference>
<accession>A0A5B8SR16</accession>
<dbReference type="InterPro" id="IPR000182">
    <property type="entry name" value="GNAT_dom"/>
</dbReference>
<evidence type="ECO:0000313" key="2">
    <source>
        <dbReference type="EMBL" id="QEA39609.1"/>
    </source>
</evidence>